<dbReference type="Gene3D" id="3.40.50.1110">
    <property type="entry name" value="SGNH hydrolase"/>
    <property type="match status" value="1"/>
</dbReference>
<organism evidence="1 2">
    <name type="scientific">Candidatus Blautia stercoripullorum</name>
    <dbReference type="NCBI Taxonomy" id="2838502"/>
    <lineage>
        <taxon>Bacteria</taxon>
        <taxon>Bacillati</taxon>
        <taxon>Bacillota</taxon>
        <taxon>Clostridia</taxon>
        <taxon>Lachnospirales</taxon>
        <taxon>Lachnospiraceae</taxon>
        <taxon>Blautia</taxon>
    </lineage>
</organism>
<reference evidence="1" key="1">
    <citation type="journal article" date="2021" name="PeerJ">
        <title>Extensive microbial diversity within the chicken gut microbiome revealed by metagenomics and culture.</title>
        <authorList>
            <person name="Gilroy R."/>
            <person name="Ravi A."/>
            <person name="Getino M."/>
            <person name="Pursley I."/>
            <person name="Horton D.L."/>
            <person name="Alikhan N.F."/>
            <person name="Baker D."/>
            <person name="Gharbi K."/>
            <person name="Hall N."/>
            <person name="Watson M."/>
            <person name="Adriaenssens E.M."/>
            <person name="Foster-Nyarko E."/>
            <person name="Jarju S."/>
            <person name="Secka A."/>
            <person name="Antonio M."/>
            <person name="Oren A."/>
            <person name="Chaudhuri R.R."/>
            <person name="La Ragione R."/>
            <person name="Hildebrand F."/>
            <person name="Pallen M.J."/>
        </authorList>
    </citation>
    <scope>NUCLEOTIDE SEQUENCE</scope>
    <source>
        <strain evidence="1">ChiW19-6364</strain>
    </source>
</reference>
<dbReference type="InterPro" id="IPR036514">
    <property type="entry name" value="SGNH_hydro_sf"/>
</dbReference>
<protein>
    <submittedName>
        <fullName evidence="1">SGNH/GDSL hydrolase family protein</fullName>
    </submittedName>
</protein>
<dbReference type="SUPFAM" id="SSF52266">
    <property type="entry name" value="SGNH hydrolase"/>
    <property type="match status" value="1"/>
</dbReference>
<sequence>MRDFKKNKDKWGRIFLFFLILTVLLGGMSRKAAELAEDHENWVHYRNKSALLLGKEQKNTLDVVILGDSLSYTSFSPMQMWNEYGIPAFVGGQSGQNIQESYYMLKKAFENQKPRLVLLETNVLFRPQKGNSGLTMTLAAMGSYYFPMFTYHDIWKSILTGKEYPEENYKGFQFREVTNPYRGGPYMKETAAKEKISRTVEDYLEKIRSLCRKNQAELILVSTPSPLNYNYRKYNTLKEYAERMRIPYEDMNLKAEELGIDWEKDSLDGGDHLNLSGAWKVTRFTGKYLHENFSLPDRREEEAYALWREEGEKYGEKAKEKLEAMWKDDKITGEEVENRRERSLPAYE</sequence>
<dbReference type="AlphaFoldDB" id="A0A9D2RDW6"/>
<accession>A0A9D2RDW6</accession>
<proteinExistence type="predicted"/>
<dbReference type="Proteomes" id="UP000823850">
    <property type="component" value="Unassembled WGS sequence"/>
</dbReference>
<reference evidence="1" key="2">
    <citation type="submission" date="2021-04" db="EMBL/GenBank/DDBJ databases">
        <authorList>
            <person name="Gilroy R."/>
        </authorList>
    </citation>
    <scope>NUCLEOTIDE SEQUENCE</scope>
    <source>
        <strain evidence="1">ChiW19-6364</strain>
    </source>
</reference>
<name>A0A9D2RDW6_9FIRM</name>
<keyword evidence="1" id="KW-0378">Hydrolase</keyword>
<comment type="caution">
    <text evidence="1">The sequence shown here is derived from an EMBL/GenBank/DDBJ whole genome shotgun (WGS) entry which is preliminary data.</text>
</comment>
<dbReference type="EMBL" id="DWUX01000252">
    <property type="protein sequence ID" value="HJD41288.1"/>
    <property type="molecule type" value="Genomic_DNA"/>
</dbReference>
<evidence type="ECO:0000313" key="2">
    <source>
        <dbReference type="Proteomes" id="UP000823850"/>
    </source>
</evidence>
<gene>
    <name evidence="1" type="ORF">H9913_14835</name>
</gene>
<dbReference type="GO" id="GO:0016787">
    <property type="term" value="F:hydrolase activity"/>
    <property type="evidence" value="ECO:0007669"/>
    <property type="project" value="UniProtKB-KW"/>
</dbReference>
<evidence type="ECO:0000313" key="1">
    <source>
        <dbReference type="EMBL" id="HJD41288.1"/>
    </source>
</evidence>